<dbReference type="InterPro" id="IPR036259">
    <property type="entry name" value="MFS_trans_sf"/>
</dbReference>
<dbReference type="PANTHER" id="PTHR23531">
    <property type="entry name" value="QUINOLENE RESISTANCE PROTEIN NORA"/>
    <property type="match status" value="1"/>
</dbReference>
<reference evidence="9" key="1">
    <citation type="submission" date="2016-10" db="EMBL/GenBank/DDBJ databases">
        <authorList>
            <person name="Varghese N."/>
            <person name="Submissions S."/>
        </authorList>
    </citation>
    <scope>NUCLEOTIDE SEQUENCE [LARGE SCALE GENOMIC DNA]</scope>
    <source>
        <strain evidence="9">CGMCC 1.6199</strain>
    </source>
</reference>
<dbReference type="PANTHER" id="PTHR23531:SF1">
    <property type="entry name" value="QUINOLENE RESISTANCE PROTEIN NORA"/>
    <property type="match status" value="1"/>
</dbReference>
<feature type="transmembrane region" description="Helical" evidence="6">
    <location>
        <begin position="339"/>
        <end position="359"/>
    </location>
</feature>
<feature type="transmembrane region" description="Helical" evidence="6">
    <location>
        <begin position="246"/>
        <end position="264"/>
    </location>
</feature>
<keyword evidence="9" id="KW-1185">Reference proteome</keyword>
<dbReference type="EMBL" id="FNHF01000003">
    <property type="protein sequence ID" value="SDM58000.1"/>
    <property type="molecule type" value="Genomic_DNA"/>
</dbReference>
<evidence type="ECO:0000259" key="7">
    <source>
        <dbReference type="PROSITE" id="PS50850"/>
    </source>
</evidence>
<dbReference type="PROSITE" id="PS50850">
    <property type="entry name" value="MFS"/>
    <property type="match status" value="1"/>
</dbReference>
<evidence type="ECO:0000256" key="4">
    <source>
        <dbReference type="ARBA" id="ARBA00022989"/>
    </source>
</evidence>
<accession>A0A1G9UDJ5</accession>
<evidence type="ECO:0000256" key="3">
    <source>
        <dbReference type="ARBA" id="ARBA00022692"/>
    </source>
</evidence>
<feature type="transmembrane region" description="Helical" evidence="6">
    <location>
        <begin position="169"/>
        <end position="189"/>
    </location>
</feature>
<dbReference type="InterPro" id="IPR020846">
    <property type="entry name" value="MFS_dom"/>
</dbReference>
<dbReference type="CDD" id="cd17489">
    <property type="entry name" value="MFS_YfcJ_like"/>
    <property type="match status" value="1"/>
</dbReference>
<gene>
    <name evidence="8" type="ORF">SAMN05216244_2974</name>
</gene>
<dbReference type="InterPro" id="IPR052714">
    <property type="entry name" value="MFS_Exporter"/>
</dbReference>
<feature type="domain" description="Major facilitator superfamily (MFS) profile" evidence="7">
    <location>
        <begin position="17"/>
        <end position="389"/>
    </location>
</feature>
<organism evidence="8 9">
    <name type="scientific">Sediminibacillus halophilus</name>
    <dbReference type="NCBI Taxonomy" id="482461"/>
    <lineage>
        <taxon>Bacteria</taxon>
        <taxon>Bacillati</taxon>
        <taxon>Bacillota</taxon>
        <taxon>Bacilli</taxon>
        <taxon>Bacillales</taxon>
        <taxon>Bacillaceae</taxon>
        <taxon>Sediminibacillus</taxon>
    </lineage>
</organism>
<feature type="transmembrane region" description="Helical" evidence="6">
    <location>
        <begin position="214"/>
        <end position="240"/>
    </location>
</feature>
<protein>
    <submittedName>
        <fullName evidence="8">Predicted arabinose efflux permease, MFS family</fullName>
    </submittedName>
</protein>
<dbReference type="InterPro" id="IPR005829">
    <property type="entry name" value="Sugar_transporter_CS"/>
</dbReference>
<proteinExistence type="predicted"/>
<feature type="transmembrane region" description="Helical" evidence="6">
    <location>
        <begin position="107"/>
        <end position="130"/>
    </location>
</feature>
<feature type="transmembrane region" description="Helical" evidence="6">
    <location>
        <begin position="82"/>
        <end position="101"/>
    </location>
</feature>
<evidence type="ECO:0000256" key="2">
    <source>
        <dbReference type="ARBA" id="ARBA00022448"/>
    </source>
</evidence>
<keyword evidence="2" id="KW-0813">Transport</keyword>
<feature type="transmembrane region" description="Helical" evidence="6">
    <location>
        <begin position="142"/>
        <end position="163"/>
    </location>
</feature>
<evidence type="ECO:0000256" key="1">
    <source>
        <dbReference type="ARBA" id="ARBA00004651"/>
    </source>
</evidence>
<feature type="transmembrane region" description="Helical" evidence="6">
    <location>
        <begin position="365"/>
        <end position="384"/>
    </location>
</feature>
<dbReference type="Pfam" id="PF07690">
    <property type="entry name" value="MFS_1"/>
    <property type="match status" value="1"/>
</dbReference>
<evidence type="ECO:0000313" key="8">
    <source>
        <dbReference type="EMBL" id="SDM58000.1"/>
    </source>
</evidence>
<name>A0A1G9UDJ5_9BACI</name>
<feature type="transmembrane region" description="Helical" evidence="6">
    <location>
        <begin position="55"/>
        <end position="75"/>
    </location>
</feature>
<evidence type="ECO:0000313" key="9">
    <source>
        <dbReference type="Proteomes" id="UP000182347"/>
    </source>
</evidence>
<keyword evidence="3 6" id="KW-0812">Transmembrane</keyword>
<dbReference type="PROSITE" id="PS00217">
    <property type="entry name" value="SUGAR_TRANSPORT_2"/>
    <property type="match status" value="1"/>
</dbReference>
<dbReference type="STRING" id="482461.SAMN05216244_2974"/>
<dbReference type="Proteomes" id="UP000182347">
    <property type="component" value="Unassembled WGS sequence"/>
</dbReference>
<dbReference type="GO" id="GO:0005886">
    <property type="term" value="C:plasma membrane"/>
    <property type="evidence" value="ECO:0007669"/>
    <property type="project" value="UniProtKB-SubCell"/>
</dbReference>
<feature type="transmembrane region" description="Helical" evidence="6">
    <location>
        <begin position="12"/>
        <end position="35"/>
    </location>
</feature>
<evidence type="ECO:0000256" key="6">
    <source>
        <dbReference type="SAM" id="Phobius"/>
    </source>
</evidence>
<dbReference type="SUPFAM" id="SSF103473">
    <property type="entry name" value="MFS general substrate transporter"/>
    <property type="match status" value="1"/>
</dbReference>
<keyword evidence="5 6" id="KW-0472">Membrane</keyword>
<feature type="transmembrane region" description="Helical" evidence="6">
    <location>
        <begin position="301"/>
        <end position="327"/>
    </location>
</feature>
<evidence type="ECO:0000256" key="5">
    <source>
        <dbReference type="ARBA" id="ARBA00023136"/>
    </source>
</evidence>
<sequence length="404" mass="44664">MNSDMIQKSRAKLWSLSFVFAIIANALLFMIFEMLLPTLPLFVNEIGGSATDVGLITGVFMVSAILIRPFAGYLLKLVNKKYLLIFGIIINAISTGMYYFADNVNTLLIIRLVHGLGFGLATTYFATLVAEIIPKERRGEGMGYFGVGETVAISIGPMIGISILEFFEFSHLFLGGLAVLLLAAFLAALTKSSKQLNNKVEPQHMKVKLLEKRVIIPALLTLLIGVAASSIMSFFSLYAIEKEFSGIGWFFFIIALASFLVRLVSGKLFDRHGPSVILIPGSILASTGFIVLYLAQADFTFYVSAGLYGLGFGAIFPAIQTWCMNLVEEHEHEYAMSTFFNFFDFGIGIGSLLLGILVTNFSYSVVYLVGMAFYIAFLLLYLYIMYNQRRDNSSIGGLYNERSH</sequence>
<dbReference type="GO" id="GO:0022857">
    <property type="term" value="F:transmembrane transporter activity"/>
    <property type="evidence" value="ECO:0007669"/>
    <property type="project" value="InterPro"/>
</dbReference>
<dbReference type="AlphaFoldDB" id="A0A1G9UDJ5"/>
<comment type="subcellular location">
    <subcellularLocation>
        <location evidence="1">Cell membrane</location>
        <topology evidence="1">Multi-pass membrane protein</topology>
    </subcellularLocation>
</comment>
<keyword evidence="4 6" id="KW-1133">Transmembrane helix</keyword>
<dbReference type="Gene3D" id="1.20.1250.20">
    <property type="entry name" value="MFS general substrate transporter like domains"/>
    <property type="match status" value="1"/>
</dbReference>
<dbReference type="InterPro" id="IPR011701">
    <property type="entry name" value="MFS"/>
</dbReference>
<feature type="transmembrane region" description="Helical" evidence="6">
    <location>
        <begin position="276"/>
        <end position="295"/>
    </location>
</feature>